<name>A0A392Q1B1_9FABA</name>
<reference evidence="1 2" key="1">
    <citation type="journal article" date="2018" name="Front. Plant Sci.">
        <title>Red Clover (Trifolium pratense) and Zigzag Clover (T. medium) - A Picture of Genomic Similarities and Differences.</title>
        <authorList>
            <person name="Dluhosova J."/>
            <person name="Istvanek J."/>
            <person name="Nedelnik J."/>
            <person name="Repkova J."/>
        </authorList>
    </citation>
    <scope>NUCLEOTIDE SEQUENCE [LARGE SCALE GENOMIC DNA]</scope>
    <source>
        <strain evidence="2">cv. 10/8</strain>
        <tissue evidence="1">Leaf</tissue>
    </source>
</reference>
<accession>A0A392Q1B1</accession>
<evidence type="ECO:0000313" key="1">
    <source>
        <dbReference type="EMBL" id="MCI17868.1"/>
    </source>
</evidence>
<proteinExistence type="predicted"/>
<dbReference type="AlphaFoldDB" id="A0A392Q1B1"/>
<comment type="caution">
    <text evidence="1">The sequence shown here is derived from an EMBL/GenBank/DDBJ whole genome shotgun (WGS) entry which is preliminary data.</text>
</comment>
<sequence>MPNRKVTLTAFAKMESRVEALETTLADVQRTITENHASLIAMMEKCLGKSVAADANSTVPSHN</sequence>
<keyword evidence="2" id="KW-1185">Reference proteome</keyword>
<dbReference type="EMBL" id="LXQA010107364">
    <property type="protein sequence ID" value="MCI17868.1"/>
    <property type="molecule type" value="Genomic_DNA"/>
</dbReference>
<protein>
    <submittedName>
        <fullName evidence="1">Uncharacterized protein</fullName>
    </submittedName>
</protein>
<organism evidence="1 2">
    <name type="scientific">Trifolium medium</name>
    <dbReference type="NCBI Taxonomy" id="97028"/>
    <lineage>
        <taxon>Eukaryota</taxon>
        <taxon>Viridiplantae</taxon>
        <taxon>Streptophyta</taxon>
        <taxon>Embryophyta</taxon>
        <taxon>Tracheophyta</taxon>
        <taxon>Spermatophyta</taxon>
        <taxon>Magnoliopsida</taxon>
        <taxon>eudicotyledons</taxon>
        <taxon>Gunneridae</taxon>
        <taxon>Pentapetalae</taxon>
        <taxon>rosids</taxon>
        <taxon>fabids</taxon>
        <taxon>Fabales</taxon>
        <taxon>Fabaceae</taxon>
        <taxon>Papilionoideae</taxon>
        <taxon>50 kb inversion clade</taxon>
        <taxon>NPAAA clade</taxon>
        <taxon>Hologalegina</taxon>
        <taxon>IRL clade</taxon>
        <taxon>Trifolieae</taxon>
        <taxon>Trifolium</taxon>
    </lineage>
</organism>
<evidence type="ECO:0000313" key="2">
    <source>
        <dbReference type="Proteomes" id="UP000265520"/>
    </source>
</evidence>
<feature type="non-terminal residue" evidence="1">
    <location>
        <position position="63"/>
    </location>
</feature>
<dbReference type="Proteomes" id="UP000265520">
    <property type="component" value="Unassembled WGS sequence"/>
</dbReference>